<dbReference type="OrthoDB" id="1093371at2"/>
<comment type="caution">
    <text evidence="1">The sequence shown here is derived from an EMBL/GenBank/DDBJ whole genome shotgun (WGS) entry which is preliminary data.</text>
</comment>
<evidence type="ECO:0000313" key="1">
    <source>
        <dbReference type="EMBL" id="ERI85146.1"/>
    </source>
</evidence>
<dbReference type="AlphaFoldDB" id="U2DZ10"/>
<accession>U2DZ10</accession>
<dbReference type="EMBL" id="AWSV01000108">
    <property type="protein sequence ID" value="ERI85146.1"/>
    <property type="molecule type" value="Genomic_DNA"/>
</dbReference>
<dbReference type="HOGENOM" id="CLU_1465463_0_0_10"/>
<name>U2DZ10_9BACE</name>
<gene>
    <name evidence="1" type="ORF">HMPREF1981_02033</name>
</gene>
<organism evidence="1 2">
    <name type="scientific">Bacteroides pyogenes F0041</name>
    <dbReference type="NCBI Taxonomy" id="1321819"/>
    <lineage>
        <taxon>Bacteria</taxon>
        <taxon>Pseudomonadati</taxon>
        <taxon>Bacteroidota</taxon>
        <taxon>Bacteroidia</taxon>
        <taxon>Bacteroidales</taxon>
        <taxon>Bacteroidaceae</taxon>
        <taxon>Bacteroides</taxon>
    </lineage>
</organism>
<dbReference type="Proteomes" id="UP000016496">
    <property type="component" value="Unassembled WGS sequence"/>
</dbReference>
<sequence>MKKYVVRNKTTNEVLGKFDTKNQASEKLVEYITEKNDDVCSDEDGFLSIFDFDVQEEEVQEIASYEDAKKYLGLSDEPLMTICGVNKHHEKALLALSKLFTIAEAWNKEDGFVPDFSNENQYKYFPWFEYNKDAAGFVYAATYWTASPAFADVGSRLCFATRERAFDFGKKFESLYNDFLLLDK</sequence>
<protein>
    <submittedName>
        <fullName evidence="1">Uncharacterized protein</fullName>
    </submittedName>
</protein>
<proteinExistence type="predicted"/>
<dbReference type="PATRIC" id="fig|1321819.3.peg.1873"/>
<evidence type="ECO:0000313" key="2">
    <source>
        <dbReference type="Proteomes" id="UP000016496"/>
    </source>
</evidence>
<dbReference type="RefSeq" id="WP_021645531.1">
    <property type="nucleotide sequence ID" value="NZ_KE993110.1"/>
</dbReference>
<reference evidence="1 2" key="1">
    <citation type="submission" date="2013-08" db="EMBL/GenBank/DDBJ databases">
        <authorList>
            <person name="Weinstock G."/>
            <person name="Sodergren E."/>
            <person name="Wylie T."/>
            <person name="Fulton L."/>
            <person name="Fulton R."/>
            <person name="Fronick C."/>
            <person name="O'Laughlin M."/>
            <person name="Godfrey J."/>
            <person name="Miner T."/>
            <person name="Herter B."/>
            <person name="Appelbaum E."/>
            <person name="Cordes M."/>
            <person name="Lek S."/>
            <person name="Wollam A."/>
            <person name="Pepin K.H."/>
            <person name="Palsikar V.B."/>
            <person name="Mitreva M."/>
            <person name="Wilson R.K."/>
        </authorList>
    </citation>
    <scope>NUCLEOTIDE SEQUENCE [LARGE SCALE GENOMIC DNA]</scope>
    <source>
        <strain evidence="1 2">F0041</strain>
    </source>
</reference>